<sequence>MEIAQDHKRRPLLPGARTGREPERSIRPGPRRTPAELVAATQRDRLLDGIARTVAEKGYAGARISDICRAAGVTRPVFYEQFAGKEDAVLAAYRSGVRLVVQAMEQEHRRAGSGGDWPAAVRAALAELLAILAGTPAFAAMLVEVEGIGGAGRAEREVLLRSFRTFFDEAPPAPPGVVGEELVDAVIGAVHLALYRRISQGAAHTLPDLLPTLLCVVLAPFGARAAHEVP</sequence>
<dbReference type="Proteomes" id="UP000670475">
    <property type="component" value="Unassembled WGS sequence"/>
</dbReference>
<keyword evidence="3" id="KW-0804">Transcription</keyword>
<feature type="DNA-binding region" description="H-T-H motif" evidence="4">
    <location>
        <begin position="63"/>
        <end position="82"/>
    </location>
</feature>
<evidence type="ECO:0000256" key="1">
    <source>
        <dbReference type="ARBA" id="ARBA00023015"/>
    </source>
</evidence>
<dbReference type="RefSeq" id="WP_209341096.1">
    <property type="nucleotide sequence ID" value="NZ_JAGIQL010000069.1"/>
</dbReference>
<evidence type="ECO:0000256" key="4">
    <source>
        <dbReference type="PROSITE-ProRule" id="PRU00335"/>
    </source>
</evidence>
<dbReference type="AlphaFoldDB" id="A0A940MAL2"/>
<evidence type="ECO:0000313" key="8">
    <source>
        <dbReference type="Proteomes" id="UP000670475"/>
    </source>
</evidence>
<dbReference type="Pfam" id="PF00440">
    <property type="entry name" value="TetR_N"/>
    <property type="match status" value="1"/>
</dbReference>
<keyword evidence="1" id="KW-0805">Transcription regulation</keyword>
<dbReference type="InterPro" id="IPR009057">
    <property type="entry name" value="Homeodomain-like_sf"/>
</dbReference>
<feature type="region of interest" description="Disordered" evidence="5">
    <location>
        <begin position="1"/>
        <end position="34"/>
    </location>
</feature>
<dbReference type="Gene3D" id="1.10.357.10">
    <property type="entry name" value="Tetracycline Repressor, domain 2"/>
    <property type="match status" value="1"/>
</dbReference>
<dbReference type="PROSITE" id="PS50977">
    <property type="entry name" value="HTH_TETR_2"/>
    <property type="match status" value="1"/>
</dbReference>
<comment type="caution">
    <text evidence="7">The sequence shown here is derived from an EMBL/GenBank/DDBJ whole genome shotgun (WGS) entry which is preliminary data.</text>
</comment>
<dbReference type="SUPFAM" id="SSF46689">
    <property type="entry name" value="Homeodomain-like"/>
    <property type="match status" value="1"/>
</dbReference>
<dbReference type="GO" id="GO:0003700">
    <property type="term" value="F:DNA-binding transcription factor activity"/>
    <property type="evidence" value="ECO:0007669"/>
    <property type="project" value="TreeGrafter"/>
</dbReference>
<dbReference type="EMBL" id="JAGIQL010000069">
    <property type="protein sequence ID" value="MBP0459359.1"/>
    <property type="molecule type" value="Genomic_DNA"/>
</dbReference>
<protein>
    <submittedName>
        <fullName evidence="7">Helix-turn-helix transcriptional regulator</fullName>
    </submittedName>
</protein>
<gene>
    <name evidence="7" type="ORF">JFN87_17870</name>
</gene>
<dbReference type="GO" id="GO:0000976">
    <property type="term" value="F:transcription cis-regulatory region binding"/>
    <property type="evidence" value="ECO:0007669"/>
    <property type="project" value="TreeGrafter"/>
</dbReference>
<evidence type="ECO:0000259" key="6">
    <source>
        <dbReference type="PROSITE" id="PS50977"/>
    </source>
</evidence>
<dbReference type="InterPro" id="IPR001647">
    <property type="entry name" value="HTH_TetR"/>
</dbReference>
<evidence type="ECO:0000256" key="2">
    <source>
        <dbReference type="ARBA" id="ARBA00023125"/>
    </source>
</evidence>
<evidence type="ECO:0000256" key="3">
    <source>
        <dbReference type="ARBA" id="ARBA00023163"/>
    </source>
</evidence>
<organism evidence="7 8">
    <name type="scientific">Streptomyces montanisoli</name>
    <dbReference type="NCBI Taxonomy" id="2798581"/>
    <lineage>
        <taxon>Bacteria</taxon>
        <taxon>Bacillati</taxon>
        <taxon>Actinomycetota</taxon>
        <taxon>Actinomycetes</taxon>
        <taxon>Kitasatosporales</taxon>
        <taxon>Streptomycetaceae</taxon>
        <taxon>Streptomyces</taxon>
    </lineage>
</organism>
<dbReference type="PRINTS" id="PR00455">
    <property type="entry name" value="HTHTETR"/>
</dbReference>
<name>A0A940MAL2_9ACTN</name>
<feature type="domain" description="HTH tetR-type" evidence="6">
    <location>
        <begin position="40"/>
        <end position="100"/>
    </location>
</feature>
<keyword evidence="2 4" id="KW-0238">DNA-binding</keyword>
<evidence type="ECO:0000256" key="5">
    <source>
        <dbReference type="SAM" id="MobiDB-lite"/>
    </source>
</evidence>
<accession>A0A940MAL2</accession>
<evidence type="ECO:0000313" key="7">
    <source>
        <dbReference type="EMBL" id="MBP0459359.1"/>
    </source>
</evidence>
<proteinExistence type="predicted"/>
<dbReference type="InterPro" id="IPR050109">
    <property type="entry name" value="HTH-type_TetR-like_transc_reg"/>
</dbReference>
<dbReference type="PANTHER" id="PTHR30055">
    <property type="entry name" value="HTH-TYPE TRANSCRIPTIONAL REGULATOR RUTR"/>
    <property type="match status" value="1"/>
</dbReference>
<dbReference type="PANTHER" id="PTHR30055:SF234">
    <property type="entry name" value="HTH-TYPE TRANSCRIPTIONAL REGULATOR BETI"/>
    <property type="match status" value="1"/>
</dbReference>
<reference evidence="7" key="1">
    <citation type="submission" date="2021-03" db="EMBL/GenBank/DDBJ databases">
        <title>Whole genome sequence of Streptomyces bomunensis MMS17-BM035.</title>
        <authorList>
            <person name="Lee J.H."/>
        </authorList>
    </citation>
    <scope>NUCLEOTIDE SEQUENCE</scope>
    <source>
        <strain evidence="7">MMS17-BM035</strain>
    </source>
</reference>
<keyword evidence="8" id="KW-1185">Reference proteome</keyword>